<evidence type="ECO:0000256" key="3">
    <source>
        <dbReference type="ARBA" id="ARBA00022692"/>
    </source>
</evidence>
<reference evidence="8 9" key="1">
    <citation type="submission" date="2019-03" db="EMBL/GenBank/DDBJ databases">
        <title>Halomonas marinisediminis sp. nov., a moderately halophilic bacterium isolated from the Bohai Gulf.</title>
        <authorList>
            <person name="Ji X."/>
        </authorList>
    </citation>
    <scope>NUCLEOTIDE SEQUENCE [LARGE SCALE GENOMIC DNA]</scope>
    <source>
        <strain evidence="8 9">204</strain>
    </source>
</reference>
<keyword evidence="9" id="KW-1185">Reference proteome</keyword>
<evidence type="ECO:0000256" key="5">
    <source>
        <dbReference type="ARBA" id="ARBA00023136"/>
    </source>
</evidence>
<gene>
    <name evidence="8" type="ORF">E0702_16340</name>
</gene>
<dbReference type="Pfam" id="PF07694">
    <property type="entry name" value="5TM-5TMR_LYT"/>
    <property type="match status" value="1"/>
</dbReference>
<keyword evidence="5 6" id="KW-0472">Membrane</keyword>
<proteinExistence type="predicted"/>
<feature type="domain" description="Signal transduction histidine kinase 5TM receptor LytS transmembrane region" evidence="7">
    <location>
        <begin position="3"/>
        <end position="104"/>
    </location>
</feature>
<keyword evidence="4 6" id="KW-1133">Transmembrane helix</keyword>
<feature type="transmembrane region" description="Helical" evidence="6">
    <location>
        <begin position="84"/>
        <end position="103"/>
    </location>
</feature>
<accession>A0ABY2D2P8</accession>
<evidence type="ECO:0000256" key="1">
    <source>
        <dbReference type="ARBA" id="ARBA00004651"/>
    </source>
</evidence>
<feature type="transmembrane region" description="Helical" evidence="6">
    <location>
        <begin position="21"/>
        <end position="40"/>
    </location>
</feature>
<dbReference type="EMBL" id="SLTR01000193">
    <property type="protein sequence ID" value="TDA90420.1"/>
    <property type="molecule type" value="Genomic_DNA"/>
</dbReference>
<sequence length="105" mass="10890">MRGGAACLSVTVATRLYVGGVGMWAGALGMVLALAAGIYWARKTKGAERRGILALLSLALLMSAHLVAALILPEAARTLFLADAALPIFLVNMIAMPIAASILER</sequence>
<dbReference type="InterPro" id="IPR011620">
    <property type="entry name" value="Sig_transdc_His_kinase_LytS_TM"/>
</dbReference>
<dbReference type="Proteomes" id="UP000294823">
    <property type="component" value="Unassembled WGS sequence"/>
</dbReference>
<name>A0ABY2D2P8_9GAMM</name>
<feature type="transmembrane region" description="Helical" evidence="6">
    <location>
        <begin position="52"/>
        <end position="72"/>
    </location>
</feature>
<protein>
    <recommendedName>
        <fullName evidence="7">Signal transduction histidine kinase 5TM receptor LytS transmembrane region domain-containing protein</fullName>
    </recommendedName>
</protein>
<keyword evidence="3 6" id="KW-0812">Transmembrane</keyword>
<evidence type="ECO:0000259" key="7">
    <source>
        <dbReference type="Pfam" id="PF07694"/>
    </source>
</evidence>
<comment type="caution">
    <text evidence="8">The sequence shown here is derived from an EMBL/GenBank/DDBJ whole genome shotgun (WGS) entry which is preliminary data.</text>
</comment>
<evidence type="ECO:0000256" key="6">
    <source>
        <dbReference type="SAM" id="Phobius"/>
    </source>
</evidence>
<evidence type="ECO:0000313" key="9">
    <source>
        <dbReference type="Proteomes" id="UP000294823"/>
    </source>
</evidence>
<evidence type="ECO:0000256" key="4">
    <source>
        <dbReference type="ARBA" id="ARBA00022989"/>
    </source>
</evidence>
<keyword evidence="2" id="KW-1003">Cell membrane</keyword>
<organism evidence="8 9">
    <name type="scientific">Halomonas marinisediminis</name>
    <dbReference type="NCBI Taxonomy" id="2546095"/>
    <lineage>
        <taxon>Bacteria</taxon>
        <taxon>Pseudomonadati</taxon>
        <taxon>Pseudomonadota</taxon>
        <taxon>Gammaproteobacteria</taxon>
        <taxon>Oceanospirillales</taxon>
        <taxon>Halomonadaceae</taxon>
        <taxon>Halomonas</taxon>
    </lineage>
</organism>
<comment type="subcellular location">
    <subcellularLocation>
        <location evidence="1">Cell membrane</location>
        <topology evidence="1">Multi-pass membrane protein</topology>
    </subcellularLocation>
</comment>
<evidence type="ECO:0000256" key="2">
    <source>
        <dbReference type="ARBA" id="ARBA00022475"/>
    </source>
</evidence>
<evidence type="ECO:0000313" key="8">
    <source>
        <dbReference type="EMBL" id="TDA90420.1"/>
    </source>
</evidence>
<feature type="non-terminal residue" evidence="8">
    <location>
        <position position="105"/>
    </location>
</feature>